<dbReference type="CDD" id="cd00118">
    <property type="entry name" value="LysM"/>
    <property type="match status" value="2"/>
</dbReference>
<reference evidence="4 5" key="1">
    <citation type="journal article" date="2023" name="IMA Fungus">
        <title>Comparative genomic study of the Penicillium genus elucidates a diverse pangenome and 15 lateral gene transfer events.</title>
        <authorList>
            <person name="Petersen C."/>
            <person name="Sorensen T."/>
            <person name="Nielsen M.R."/>
            <person name="Sondergaard T.E."/>
            <person name="Sorensen J.L."/>
            <person name="Fitzpatrick D.A."/>
            <person name="Frisvad J.C."/>
            <person name="Nielsen K.L."/>
        </authorList>
    </citation>
    <scope>NUCLEOTIDE SEQUENCE [LARGE SCALE GENOMIC DNA]</scope>
    <source>
        <strain evidence="4 5">IBT 29057</strain>
    </source>
</reference>
<comment type="caution">
    <text evidence="4">The sequence shown here is derived from an EMBL/GenBank/DDBJ whole genome shotgun (WGS) entry which is preliminary data.</text>
</comment>
<organism evidence="4 5">
    <name type="scientific">Penicillium hetheringtonii</name>
    <dbReference type="NCBI Taxonomy" id="911720"/>
    <lineage>
        <taxon>Eukaryota</taxon>
        <taxon>Fungi</taxon>
        <taxon>Dikarya</taxon>
        <taxon>Ascomycota</taxon>
        <taxon>Pezizomycotina</taxon>
        <taxon>Eurotiomycetes</taxon>
        <taxon>Eurotiomycetidae</taxon>
        <taxon>Eurotiales</taxon>
        <taxon>Aspergillaceae</taxon>
        <taxon>Penicillium</taxon>
    </lineage>
</organism>
<evidence type="ECO:0000256" key="2">
    <source>
        <dbReference type="ARBA" id="ARBA00023026"/>
    </source>
</evidence>
<sequence length="135" mass="14510">MGSTPTDAVSGCQEFYTVTGNDDCAGILSKFGITVFQFYQWNPSVGSTYTNLWFEEVYCVKGSAAATSLGLSAPVQTNIASNCDEYYVVVFGDSCAQIESIYGIIFAQLYEWNSAIDSDCQSLNVGYSVCVGVSS</sequence>
<dbReference type="AlphaFoldDB" id="A0AAD6GNX6"/>
<dbReference type="PANTHER" id="PTHR34997">
    <property type="entry name" value="AM15"/>
    <property type="match status" value="1"/>
</dbReference>
<proteinExistence type="predicted"/>
<dbReference type="Proteomes" id="UP001216150">
    <property type="component" value="Unassembled WGS sequence"/>
</dbReference>
<dbReference type="SUPFAM" id="SSF54106">
    <property type="entry name" value="LysM domain"/>
    <property type="match status" value="2"/>
</dbReference>
<evidence type="ECO:0000259" key="3">
    <source>
        <dbReference type="PROSITE" id="PS51782"/>
    </source>
</evidence>
<keyword evidence="2" id="KW-0843">Virulence</keyword>
<feature type="domain" description="LysM" evidence="3">
    <location>
        <begin position="85"/>
        <end position="131"/>
    </location>
</feature>
<dbReference type="InterPro" id="IPR052210">
    <property type="entry name" value="LysM1-like"/>
</dbReference>
<evidence type="ECO:0000313" key="5">
    <source>
        <dbReference type="Proteomes" id="UP001216150"/>
    </source>
</evidence>
<dbReference type="Pfam" id="PF01476">
    <property type="entry name" value="LysM"/>
    <property type="match status" value="2"/>
</dbReference>
<dbReference type="EMBL" id="JAQJAC010000009">
    <property type="protein sequence ID" value="KAJ5572616.1"/>
    <property type="molecule type" value="Genomic_DNA"/>
</dbReference>
<feature type="domain" description="LysM" evidence="3">
    <location>
        <begin position="14"/>
        <end position="60"/>
    </location>
</feature>
<gene>
    <name evidence="4" type="ORF">N7450_009600</name>
</gene>
<dbReference type="GO" id="GO:0008061">
    <property type="term" value="F:chitin binding"/>
    <property type="evidence" value="ECO:0007669"/>
    <property type="project" value="UniProtKB-KW"/>
</dbReference>
<evidence type="ECO:0000256" key="1">
    <source>
        <dbReference type="ARBA" id="ARBA00022669"/>
    </source>
</evidence>
<keyword evidence="1" id="KW-0147">Chitin-binding</keyword>
<dbReference type="InterPro" id="IPR036779">
    <property type="entry name" value="LysM_dom_sf"/>
</dbReference>
<protein>
    <recommendedName>
        <fullName evidence="3">LysM domain-containing protein</fullName>
    </recommendedName>
</protein>
<evidence type="ECO:0000313" key="4">
    <source>
        <dbReference type="EMBL" id="KAJ5572616.1"/>
    </source>
</evidence>
<dbReference type="PROSITE" id="PS51782">
    <property type="entry name" value="LYSM"/>
    <property type="match status" value="2"/>
</dbReference>
<dbReference type="InterPro" id="IPR018392">
    <property type="entry name" value="LysM"/>
</dbReference>
<dbReference type="SMART" id="SM00257">
    <property type="entry name" value="LysM"/>
    <property type="match status" value="2"/>
</dbReference>
<accession>A0AAD6GNX6</accession>
<keyword evidence="5" id="KW-1185">Reference proteome</keyword>
<dbReference type="PANTHER" id="PTHR34997:SF1">
    <property type="entry name" value="PEPTIDOGLYCAN-BINDING LYSIN DOMAIN"/>
    <property type="match status" value="1"/>
</dbReference>
<name>A0AAD6GNX6_9EURO</name>
<dbReference type="Gene3D" id="3.10.350.10">
    <property type="entry name" value="LysM domain"/>
    <property type="match status" value="2"/>
</dbReference>